<organism evidence="2 3">
    <name type="scientific">Pontibacter silvestris</name>
    <dbReference type="NCBI Taxonomy" id="2305183"/>
    <lineage>
        <taxon>Bacteria</taxon>
        <taxon>Pseudomonadati</taxon>
        <taxon>Bacteroidota</taxon>
        <taxon>Cytophagia</taxon>
        <taxon>Cytophagales</taxon>
        <taxon>Hymenobacteraceae</taxon>
        <taxon>Pontibacter</taxon>
    </lineage>
</organism>
<evidence type="ECO:0000256" key="1">
    <source>
        <dbReference type="SAM" id="Phobius"/>
    </source>
</evidence>
<evidence type="ECO:0000313" key="2">
    <source>
        <dbReference type="EMBL" id="MFD2067216.1"/>
    </source>
</evidence>
<dbReference type="Proteomes" id="UP001597369">
    <property type="component" value="Unassembled WGS sequence"/>
</dbReference>
<sequence>MIDKIFNIERLEYKSNLTSQDFKNKLDTIFNQGTFKFKYNLSGKFINDYEFKATDKWTIGVYIRSFENDPAYLKGKIKETSNGIILNVTIRPNSIFSIFGFLFPIAGIFALFATGFGSTTEDGLIAGLTFVLIGLIFYPLGRFLRNRLRNKFEQHLDLKKE</sequence>
<keyword evidence="1" id="KW-1133">Transmembrane helix</keyword>
<evidence type="ECO:0000313" key="3">
    <source>
        <dbReference type="Proteomes" id="UP001597369"/>
    </source>
</evidence>
<accession>A0ABW4WYA1</accession>
<feature type="transmembrane region" description="Helical" evidence="1">
    <location>
        <begin position="95"/>
        <end position="117"/>
    </location>
</feature>
<dbReference type="RefSeq" id="WP_229960985.1">
    <property type="nucleotide sequence ID" value="NZ_JAJJWI010000009.1"/>
</dbReference>
<comment type="caution">
    <text evidence="2">The sequence shown here is derived from an EMBL/GenBank/DDBJ whole genome shotgun (WGS) entry which is preliminary data.</text>
</comment>
<feature type="transmembrane region" description="Helical" evidence="1">
    <location>
        <begin position="123"/>
        <end position="141"/>
    </location>
</feature>
<dbReference type="EMBL" id="JBHUHV010000029">
    <property type="protein sequence ID" value="MFD2067216.1"/>
    <property type="molecule type" value="Genomic_DNA"/>
</dbReference>
<reference evidence="3" key="1">
    <citation type="journal article" date="2019" name="Int. J. Syst. Evol. Microbiol.">
        <title>The Global Catalogue of Microorganisms (GCM) 10K type strain sequencing project: providing services to taxonomists for standard genome sequencing and annotation.</title>
        <authorList>
            <consortium name="The Broad Institute Genomics Platform"/>
            <consortium name="The Broad Institute Genome Sequencing Center for Infectious Disease"/>
            <person name="Wu L."/>
            <person name="Ma J."/>
        </authorList>
    </citation>
    <scope>NUCLEOTIDE SEQUENCE [LARGE SCALE GENOMIC DNA]</scope>
    <source>
        <strain evidence="3">JCM 16545</strain>
    </source>
</reference>
<keyword evidence="1" id="KW-0812">Transmembrane</keyword>
<gene>
    <name evidence="2" type="ORF">ACFSKU_10005</name>
</gene>
<protein>
    <submittedName>
        <fullName evidence="2">Uncharacterized protein</fullName>
    </submittedName>
</protein>
<keyword evidence="1" id="KW-0472">Membrane</keyword>
<keyword evidence="3" id="KW-1185">Reference proteome</keyword>
<proteinExistence type="predicted"/>
<name>A0ABW4WYA1_9BACT</name>